<organism evidence="15 16">
    <name type="scientific">Ascaris lumbricoides</name>
    <name type="common">Giant roundworm</name>
    <dbReference type="NCBI Taxonomy" id="6252"/>
    <lineage>
        <taxon>Eukaryota</taxon>
        <taxon>Metazoa</taxon>
        <taxon>Ecdysozoa</taxon>
        <taxon>Nematoda</taxon>
        <taxon>Chromadorea</taxon>
        <taxon>Rhabditida</taxon>
        <taxon>Spirurina</taxon>
        <taxon>Ascaridomorpha</taxon>
        <taxon>Ascaridoidea</taxon>
        <taxon>Ascarididae</taxon>
        <taxon>Ascaris</taxon>
    </lineage>
</organism>
<dbReference type="InterPro" id="IPR007130">
    <property type="entry name" value="DAGAT"/>
</dbReference>
<proteinExistence type="inferred from homology"/>
<evidence type="ECO:0000256" key="1">
    <source>
        <dbReference type="ARBA" id="ARBA00004477"/>
    </source>
</evidence>
<sequence>MGSRPKEWMRKCIIWKYFADYFPMTLTKVEDLSTDHNYIIGSHPHGILSFGAFATFCTDGTRFSQLFPGLKSYLVTLNGQFWFPFRRDELMLTGRQFFFVSFL</sequence>
<name>A0A0M3IL26_ASCLU</name>
<comment type="pathway">
    <text evidence="2">Glycerolipid metabolism; triacylglycerol biosynthesis.</text>
</comment>
<keyword evidence="8" id="KW-0812">Transmembrane</keyword>
<keyword evidence="7" id="KW-0808">Transferase</keyword>
<dbReference type="Pfam" id="PF03982">
    <property type="entry name" value="DAGAT"/>
    <property type="match status" value="1"/>
</dbReference>
<keyword evidence="15" id="KW-1185">Reference proteome</keyword>
<comment type="similarity">
    <text evidence="4">Belongs to the diacylglycerol acyltransferase family.</text>
</comment>
<keyword evidence="12" id="KW-0443">Lipid metabolism</keyword>
<dbReference type="EC" id="2.3.1.20" evidence="5"/>
<dbReference type="WBParaSite" id="ALUE_0001945401-mRNA-1">
    <property type="protein sequence ID" value="ALUE_0001945401-mRNA-1"/>
    <property type="gene ID" value="ALUE_0001945401"/>
</dbReference>
<keyword evidence="13" id="KW-0472">Membrane</keyword>
<dbReference type="GO" id="GO:0004144">
    <property type="term" value="F:diacylglycerol O-acyltransferase activity"/>
    <property type="evidence" value="ECO:0007669"/>
    <property type="project" value="UniProtKB-EC"/>
</dbReference>
<accession>A0A0M3IL26</accession>
<dbReference type="GO" id="GO:0006071">
    <property type="term" value="P:glycerol metabolic process"/>
    <property type="evidence" value="ECO:0007669"/>
    <property type="project" value="UniProtKB-KW"/>
</dbReference>
<dbReference type="AlphaFoldDB" id="A0A0M3IL26"/>
<evidence type="ECO:0000256" key="8">
    <source>
        <dbReference type="ARBA" id="ARBA00022692"/>
    </source>
</evidence>
<dbReference type="GO" id="GO:0005789">
    <property type="term" value="C:endoplasmic reticulum membrane"/>
    <property type="evidence" value="ECO:0007669"/>
    <property type="project" value="UniProtKB-SubCell"/>
</dbReference>
<dbReference type="Proteomes" id="UP000036681">
    <property type="component" value="Unplaced"/>
</dbReference>
<evidence type="ECO:0000256" key="12">
    <source>
        <dbReference type="ARBA" id="ARBA00023098"/>
    </source>
</evidence>
<evidence type="ECO:0000256" key="10">
    <source>
        <dbReference type="ARBA" id="ARBA00022824"/>
    </source>
</evidence>
<evidence type="ECO:0000256" key="11">
    <source>
        <dbReference type="ARBA" id="ARBA00022989"/>
    </source>
</evidence>
<comment type="subcellular location">
    <subcellularLocation>
        <location evidence="1">Endoplasmic reticulum membrane</location>
        <topology evidence="1">Multi-pass membrane protein</topology>
    </subcellularLocation>
</comment>
<evidence type="ECO:0000256" key="5">
    <source>
        <dbReference type="ARBA" id="ARBA00013244"/>
    </source>
</evidence>
<evidence type="ECO:0000256" key="4">
    <source>
        <dbReference type="ARBA" id="ARBA00005420"/>
    </source>
</evidence>
<dbReference type="GO" id="GO:0019432">
    <property type="term" value="P:triglyceride biosynthetic process"/>
    <property type="evidence" value="ECO:0007669"/>
    <property type="project" value="TreeGrafter"/>
</dbReference>
<evidence type="ECO:0000256" key="13">
    <source>
        <dbReference type="ARBA" id="ARBA00023136"/>
    </source>
</evidence>
<evidence type="ECO:0000256" key="14">
    <source>
        <dbReference type="ARBA" id="ARBA00023315"/>
    </source>
</evidence>
<comment type="pathway">
    <text evidence="3">Lipid metabolism.</text>
</comment>
<keyword evidence="14" id="KW-0012">Acyltransferase</keyword>
<protein>
    <recommendedName>
        <fullName evidence="5">diacylglycerol O-acyltransferase</fullName>
        <ecNumber evidence="5">2.3.1.20</ecNumber>
    </recommendedName>
</protein>
<evidence type="ECO:0000256" key="3">
    <source>
        <dbReference type="ARBA" id="ARBA00005189"/>
    </source>
</evidence>
<keyword evidence="10" id="KW-0256">Endoplasmic reticulum</keyword>
<evidence type="ECO:0000313" key="15">
    <source>
        <dbReference type="Proteomes" id="UP000036681"/>
    </source>
</evidence>
<keyword evidence="9" id="KW-0319">Glycerol metabolism</keyword>
<evidence type="ECO:0000256" key="2">
    <source>
        <dbReference type="ARBA" id="ARBA00004771"/>
    </source>
</evidence>
<evidence type="ECO:0000256" key="6">
    <source>
        <dbReference type="ARBA" id="ARBA00022516"/>
    </source>
</evidence>
<evidence type="ECO:0000256" key="9">
    <source>
        <dbReference type="ARBA" id="ARBA00022798"/>
    </source>
</evidence>
<dbReference type="PANTHER" id="PTHR12317:SF0">
    <property type="entry name" value="ACYLTRANSFERASE"/>
    <property type="match status" value="1"/>
</dbReference>
<keyword evidence="6" id="KW-0444">Lipid biosynthesis</keyword>
<keyword evidence="11" id="KW-1133">Transmembrane helix</keyword>
<evidence type="ECO:0000256" key="7">
    <source>
        <dbReference type="ARBA" id="ARBA00022679"/>
    </source>
</evidence>
<reference evidence="16" key="1">
    <citation type="submission" date="2017-02" db="UniProtKB">
        <authorList>
            <consortium name="WormBaseParasite"/>
        </authorList>
    </citation>
    <scope>IDENTIFICATION</scope>
</reference>
<dbReference type="PANTHER" id="PTHR12317">
    <property type="entry name" value="DIACYLGLYCEROL O-ACYLTRANSFERASE"/>
    <property type="match status" value="1"/>
</dbReference>
<evidence type="ECO:0000313" key="16">
    <source>
        <dbReference type="WBParaSite" id="ALUE_0001945401-mRNA-1"/>
    </source>
</evidence>